<dbReference type="PANTHER" id="PTHR44757">
    <property type="entry name" value="DIGUANYLATE CYCLASE DGCP"/>
    <property type="match status" value="1"/>
</dbReference>
<keyword evidence="3" id="KW-0472">Membrane</keyword>
<dbReference type="InterPro" id="IPR000014">
    <property type="entry name" value="PAS"/>
</dbReference>
<dbReference type="InterPro" id="IPR043128">
    <property type="entry name" value="Rev_trsase/Diguanyl_cyclase"/>
</dbReference>
<protein>
    <submittedName>
        <fullName evidence="8">Putative signaling protein</fullName>
    </submittedName>
</protein>
<evidence type="ECO:0000259" key="5">
    <source>
        <dbReference type="PROSITE" id="PS50113"/>
    </source>
</evidence>
<dbReference type="PROSITE" id="PS50112">
    <property type="entry name" value="PAS"/>
    <property type="match status" value="1"/>
</dbReference>
<dbReference type="InterPro" id="IPR000700">
    <property type="entry name" value="PAS-assoc_C"/>
</dbReference>
<dbReference type="FunFam" id="3.30.70.270:FF:000001">
    <property type="entry name" value="Diguanylate cyclase domain protein"/>
    <property type="match status" value="1"/>
</dbReference>
<name>A0A554XLE4_9BURK</name>
<organism evidence="8 9">
    <name type="scientific">Tepidimonas fonticaldi</name>
    <dbReference type="NCBI Taxonomy" id="1101373"/>
    <lineage>
        <taxon>Bacteria</taxon>
        <taxon>Pseudomonadati</taxon>
        <taxon>Pseudomonadota</taxon>
        <taxon>Betaproteobacteria</taxon>
        <taxon>Burkholderiales</taxon>
        <taxon>Tepidimonas</taxon>
    </lineage>
</organism>
<dbReference type="CDD" id="cd00130">
    <property type="entry name" value="PAS"/>
    <property type="match status" value="1"/>
</dbReference>
<feature type="coiled-coil region" evidence="1">
    <location>
        <begin position="167"/>
        <end position="194"/>
    </location>
</feature>
<dbReference type="SUPFAM" id="SSF141868">
    <property type="entry name" value="EAL domain-like"/>
    <property type="match status" value="1"/>
</dbReference>
<accession>A0A554XLE4</accession>
<dbReference type="Proteomes" id="UP000316388">
    <property type="component" value="Unassembled WGS sequence"/>
</dbReference>
<feature type="domain" description="GGDEF" evidence="7">
    <location>
        <begin position="520"/>
        <end position="653"/>
    </location>
</feature>
<feature type="domain" description="PAS" evidence="4">
    <location>
        <begin position="362"/>
        <end position="410"/>
    </location>
</feature>
<dbReference type="Gene3D" id="3.30.450.20">
    <property type="entry name" value="PAS domain"/>
    <property type="match status" value="3"/>
</dbReference>
<dbReference type="SUPFAM" id="SSF55785">
    <property type="entry name" value="PYP-like sensor domain (PAS domain)"/>
    <property type="match status" value="3"/>
</dbReference>
<dbReference type="NCBIfam" id="TIGR00229">
    <property type="entry name" value="sensory_box"/>
    <property type="match status" value="2"/>
</dbReference>
<feature type="region of interest" description="Disordered" evidence="2">
    <location>
        <begin position="1046"/>
        <end position="1065"/>
    </location>
</feature>
<dbReference type="CDD" id="cd01948">
    <property type="entry name" value="EAL"/>
    <property type="match status" value="1"/>
</dbReference>
<dbReference type="CDD" id="cd01949">
    <property type="entry name" value="GGDEF"/>
    <property type="match status" value="1"/>
</dbReference>
<dbReference type="NCBIfam" id="TIGR00254">
    <property type="entry name" value="GGDEF"/>
    <property type="match status" value="1"/>
</dbReference>
<comment type="caution">
    <text evidence="8">The sequence shown here is derived from an EMBL/GenBank/DDBJ whole genome shotgun (WGS) entry which is preliminary data.</text>
</comment>
<dbReference type="InterPro" id="IPR035919">
    <property type="entry name" value="EAL_sf"/>
</dbReference>
<feature type="domain" description="EAL" evidence="6">
    <location>
        <begin position="662"/>
        <end position="918"/>
    </location>
</feature>
<dbReference type="InterPro" id="IPR035965">
    <property type="entry name" value="PAS-like_dom_sf"/>
</dbReference>
<dbReference type="AlphaFoldDB" id="A0A554XLE4"/>
<dbReference type="PROSITE" id="PS50113">
    <property type="entry name" value="PAC"/>
    <property type="match status" value="2"/>
</dbReference>
<reference evidence="8 9" key="1">
    <citation type="submission" date="2019-07" db="EMBL/GenBank/DDBJ databases">
        <title>Tepidimonas fonticaldi AT-A2 draft genome.</title>
        <authorList>
            <person name="Da Costa M.S."/>
            <person name="Froufe H.J.C."/>
            <person name="Egas C."/>
            <person name="Albuquerque L."/>
        </authorList>
    </citation>
    <scope>NUCLEOTIDE SEQUENCE [LARGE SCALE GENOMIC DNA]</scope>
    <source>
        <strain evidence="8 9">AT-A2</strain>
    </source>
</reference>
<dbReference type="EMBL" id="VJOO01000017">
    <property type="protein sequence ID" value="TSE36651.1"/>
    <property type="molecule type" value="Genomic_DNA"/>
</dbReference>
<dbReference type="InterPro" id="IPR001633">
    <property type="entry name" value="EAL_dom"/>
</dbReference>
<dbReference type="Pfam" id="PF00990">
    <property type="entry name" value="GGDEF"/>
    <property type="match status" value="1"/>
</dbReference>
<dbReference type="Pfam" id="PF08447">
    <property type="entry name" value="PAS_3"/>
    <property type="match status" value="1"/>
</dbReference>
<keyword evidence="3" id="KW-0812">Transmembrane</keyword>
<dbReference type="InterPro" id="IPR029787">
    <property type="entry name" value="Nucleotide_cyclase"/>
</dbReference>
<dbReference type="Gene3D" id="3.20.20.450">
    <property type="entry name" value="EAL domain"/>
    <property type="match status" value="1"/>
</dbReference>
<dbReference type="Pfam" id="PF13426">
    <property type="entry name" value="PAS_9"/>
    <property type="match status" value="1"/>
</dbReference>
<dbReference type="PROSITE" id="PS50887">
    <property type="entry name" value="GGDEF"/>
    <property type="match status" value="1"/>
</dbReference>
<evidence type="ECO:0000259" key="4">
    <source>
        <dbReference type="PROSITE" id="PS50112"/>
    </source>
</evidence>
<feature type="transmembrane region" description="Helical" evidence="3">
    <location>
        <begin position="31"/>
        <end position="52"/>
    </location>
</feature>
<dbReference type="SMART" id="SM00086">
    <property type="entry name" value="PAC"/>
    <property type="match status" value="2"/>
</dbReference>
<dbReference type="Gene3D" id="3.30.70.270">
    <property type="match status" value="1"/>
</dbReference>
<dbReference type="InterPro" id="IPR013655">
    <property type="entry name" value="PAS_fold_3"/>
</dbReference>
<sequence length="1065" mass="118262">MRLRSTALSQLGCAVVALGRGRPPTPRRSAAFGWRGAALAVAIAWLGLAWPVSAQTLPSLLQQHTVPMWLVDPADGTIVDANAAAAAFYGYPALRSPGGMNIRQINQLPEADIRAEMERARREGRGYYLFPHRLASGRIVTVEVHSAPMTIDGRTLLLSVLLPESRSVTLQQELQRYQNRLEALVAERTEEAVRAQTERAHTLAWALAGAVAAIVALAVALVLLRRSARRARDLADELEDTLQGARLGRLRWDLVHGTITPCPRLRRLIGLDEHGQHSIPTATWLQWVHPKDAAQAQSALQAHLKGQSDAADLRFRLQHRDGRWIWLQAWGRVVARDPATGRATVMAGILRDVSDEVALEQSRAIAASVFNDAGEAIVVTDERGAVLDANAAMLQMSGYTRDELIGRANLPWRPADRHGMPDWHRLRRVLLREGRWRGEAWWRRRDGTEFPVVEAISAVRDDRGQIIRYVAVAQDITELKAQQNALERQAYYDLLTGLPNRVLLADRLDLAIASARRHQRRVVVAYLDLDGFKYVNDSHGHRQGDWILRLVAQRLQGALREGDTLARVGGDEFVAVLCDLDDSERWTAVIDRLLGASAEPIECDGTLVQLSTSIGVTLYPDDGADAEVLLRHADQALYRAKRDGKNRWYLFDPQEDRAAAAHAERMADVRRALACEGEFRLYLQPQVRLVDGAIEGAEALLRWQHPQRGLLAPAAFLPAIEHDDTMIALGDWVLDEAMRQLQRWHDAGQSGWTLSVNIAARQLRDPAFADRLAQRLARHPQVDPSRLELEIVESSALDGIAELERLLERCRTLGVAVAIDDFGTGYSSLAYLKRLPASVVKIDQSFVRDMFDDPSDLRIIEGVVALGQAFGLRVVAEGVETLHHGELLLRLGAQSAQGYGIARPMPADQWADWAAAWQPPASWMRWRTLVHSPWSRMLARLEVEHRAVLTGLATRRVTPPPSGDCPLQTLLAESLPAPARHWPEYAALQRAHEAFHAAARRWWEYAPDTDPQQDPAILQAHGTLLGALHRLLDRLCAVDAAQSARSEPPVIVLDDGEQPTHAAAA</sequence>
<dbReference type="SMART" id="SM00267">
    <property type="entry name" value="GGDEF"/>
    <property type="match status" value="1"/>
</dbReference>
<evidence type="ECO:0000256" key="3">
    <source>
        <dbReference type="SAM" id="Phobius"/>
    </source>
</evidence>
<evidence type="ECO:0000259" key="7">
    <source>
        <dbReference type="PROSITE" id="PS50887"/>
    </source>
</evidence>
<evidence type="ECO:0000256" key="2">
    <source>
        <dbReference type="SAM" id="MobiDB-lite"/>
    </source>
</evidence>
<dbReference type="SUPFAM" id="SSF55073">
    <property type="entry name" value="Nucleotide cyclase"/>
    <property type="match status" value="1"/>
</dbReference>
<dbReference type="GO" id="GO:0003824">
    <property type="term" value="F:catalytic activity"/>
    <property type="evidence" value="ECO:0007669"/>
    <property type="project" value="UniProtKB-ARBA"/>
</dbReference>
<dbReference type="PANTHER" id="PTHR44757:SF2">
    <property type="entry name" value="BIOFILM ARCHITECTURE MAINTENANCE PROTEIN MBAA"/>
    <property type="match status" value="1"/>
</dbReference>
<feature type="transmembrane region" description="Helical" evidence="3">
    <location>
        <begin position="203"/>
        <end position="224"/>
    </location>
</feature>
<dbReference type="Pfam" id="PF00563">
    <property type="entry name" value="EAL"/>
    <property type="match status" value="1"/>
</dbReference>
<dbReference type="SMART" id="SM00052">
    <property type="entry name" value="EAL"/>
    <property type="match status" value="1"/>
</dbReference>
<dbReference type="InterPro" id="IPR000160">
    <property type="entry name" value="GGDEF_dom"/>
</dbReference>
<evidence type="ECO:0000313" key="8">
    <source>
        <dbReference type="EMBL" id="TSE36651.1"/>
    </source>
</evidence>
<evidence type="ECO:0000256" key="1">
    <source>
        <dbReference type="SAM" id="Coils"/>
    </source>
</evidence>
<proteinExistence type="predicted"/>
<evidence type="ECO:0000259" key="6">
    <source>
        <dbReference type="PROSITE" id="PS50883"/>
    </source>
</evidence>
<keyword evidence="1" id="KW-0175">Coiled coil</keyword>
<feature type="domain" description="PAC" evidence="5">
    <location>
        <begin position="436"/>
        <end position="488"/>
    </location>
</feature>
<dbReference type="PROSITE" id="PS50883">
    <property type="entry name" value="EAL"/>
    <property type="match status" value="1"/>
</dbReference>
<feature type="domain" description="PAC" evidence="5">
    <location>
        <begin position="311"/>
        <end position="365"/>
    </location>
</feature>
<dbReference type="SMART" id="SM00091">
    <property type="entry name" value="PAS"/>
    <property type="match status" value="3"/>
</dbReference>
<gene>
    <name evidence="8" type="ORF">Tfont_01855</name>
</gene>
<evidence type="ECO:0000313" key="9">
    <source>
        <dbReference type="Proteomes" id="UP000316388"/>
    </source>
</evidence>
<dbReference type="InterPro" id="IPR052155">
    <property type="entry name" value="Biofilm_reg_signaling"/>
</dbReference>
<dbReference type="Pfam" id="PF13188">
    <property type="entry name" value="PAS_8"/>
    <property type="match status" value="1"/>
</dbReference>
<dbReference type="InterPro" id="IPR001610">
    <property type="entry name" value="PAC"/>
</dbReference>
<keyword evidence="3" id="KW-1133">Transmembrane helix</keyword>